<evidence type="ECO:0000313" key="1">
    <source>
        <dbReference type="EMBL" id="GJS89834.1"/>
    </source>
</evidence>
<protein>
    <submittedName>
        <fullName evidence="1">Uncharacterized protein</fullName>
    </submittedName>
</protein>
<name>A0ABQ4ZHZ5_9ASTR</name>
<gene>
    <name evidence="1" type="ORF">Tco_0772470</name>
</gene>
<dbReference type="PANTHER" id="PTHR37610">
    <property type="entry name" value="CCHC-TYPE DOMAIN-CONTAINING PROTEIN"/>
    <property type="match status" value="1"/>
</dbReference>
<accession>A0ABQ4ZHZ5</accession>
<reference evidence="1" key="1">
    <citation type="journal article" date="2022" name="Int. J. Mol. Sci.">
        <title>Draft Genome of Tanacetum Coccineum: Genomic Comparison of Closely Related Tanacetum-Family Plants.</title>
        <authorList>
            <person name="Yamashiro T."/>
            <person name="Shiraishi A."/>
            <person name="Nakayama K."/>
            <person name="Satake H."/>
        </authorList>
    </citation>
    <scope>NUCLEOTIDE SEQUENCE</scope>
</reference>
<dbReference type="PANTHER" id="PTHR37610:SF6">
    <property type="entry name" value="GAG-POLYPEPTIDE OF LTR COPIA-TYPE-RELATED"/>
    <property type="match status" value="1"/>
</dbReference>
<organism evidence="1 2">
    <name type="scientific">Tanacetum coccineum</name>
    <dbReference type="NCBI Taxonomy" id="301880"/>
    <lineage>
        <taxon>Eukaryota</taxon>
        <taxon>Viridiplantae</taxon>
        <taxon>Streptophyta</taxon>
        <taxon>Embryophyta</taxon>
        <taxon>Tracheophyta</taxon>
        <taxon>Spermatophyta</taxon>
        <taxon>Magnoliopsida</taxon>
        <taxon>eudicotyledons</taxon>
        <taxon>Gunneridae</taxon>
        <taxon>Pentapetalae</taxon>
        <taxon>asterids</taxon>
        <taxon>campanulids</taxon>
        <taxon>Asterales</taxon>
        <taxon>Asteraceae</taxon>
        <taxon>Asteroideae</taxon>
        <taxon>Anthemideae</taxon>
        <taxon>Anthemidinae</taxon>
        <taxon>Tanacetum</taxon>
    </lineage>
</organism>
<comment type="caution">
    <text evidence="1">The sequence shown here is derived from an EMBL/GenBank/DDBJ whole genome shotgun (WGS) entry which is preliminary data.</text>
</comment>
<evidence type="ECO:0000313" key="2">
    <source>
        <dbReference type="Proteomes" id="UP001151760"/>
    </source>
</evidence>
<proteinExistence type="predicted"/>
<keyword evidence="2" id="KW-1185">Reference proteome</keyword>
<sequence>MMANKIIFPAVDLSSGDEQHRRRRSCCDEDGKLRTQTYVRWKHDEEEVILRGLGRVSPENSDIGNDRNEECFWGQIHDDFNKSTNGRFENDGDVLEAGKPIFWLVNIGEKIASKQVSSFSSMDLCSCLQVQDNGKHIFFSDDKDSSLDNYSSWRRSMVIALNEKNKMKIVTRDFAEPNITSPISALWERNNDMIICWILDTVVDQIGNNLNFINSVNKLWVWSRSRYGVSKGLDTTYWGFLGVGTTFDIFQNLHILYLQYGVLIFSGYGV</sequence>
<dbReference type="EMBL" id="BQNB010011381">
    <property type="protein sequence ID" value="GJS89834.1"/>
    <property type="molecule type" value="Genomic_DNA"/>
</dbReference>
<reference evidence="1" key="2">
    <citation type="submission" date="2022-01" db="EMBL/GenBank/DDBJ databases">
        <authorList>
            <person name="Yamashiro T."/>
            <person name="Shiraishi A."/>
            <person name="Satake H."/>
            <person name="Nakayama K."/>
        </authorList>
    </citation>
    <scope>NUCLEOTIDE SEQUENCE</scope>
</reference>
<dbReference type="Proteomes" id="UP001151760">
    <property type="component" value="Unassembled WGS sequence"/>
</dbReference>